<gene>
    <name evidence="2" type="ORF">HMPREF3293_02750</name>
</gene>
<dbReference type="PANTHER" id="PTHR30627">
    <property type="entry name" value="PEPTIDOGLYCAN D,D-TRANSPEPTIDASE"/>
    <property type="match status" value="1"/>
</dbReference>
<dbReference type="Proteomes" id="UP000070366">
    <property type="component" value="Unassembled WGS sequence"/>
</dbReference>
<dbReference type="InterPro" id="IPR012338">
    <property type="entry name" value="Beta-lactam/transpept-like"/>
</dbReference>
<dbReference type="PATRIC" id="fig|626937.4.peg.2710"/>
<evidence type="ECO:0000313" key="3">
    <source>
        <dbReference type="Proteomes" id="UP000070366"/>
    </source>
</evidence>
<sequence length="460" mass="50089">MKKKPNLKKNMRVMLGVFCCLFVLLGSYLLYSTVVYGDQWFTTPYNPRISASKNIENAGTIYDRNGIPLAYTENGERKYAESEDMRRAVSHTVGDIYGKSLGAETLFAKYLYGYDQNVVDKLNSVQSGQKGGDVYLTIDAELCEYIYDHMNADPGAVVLMNYETGEILASVSKPTFDPYTAKEDTEESGAKFVNRVTQGLYPPGSTMKILTAAAALENGVTDLEADCTGEAIIEGQKVTCTSEHGHVDFGTAFEKSCNIYFGQLAVELGDNAMLETANKFGYNYNFQFPDFTLYNSQLNVSGNKGDLAWAGIGQYEDLVTPMHNMMISAGVANGGIVMQPNTLKDVRYGGNSSFHYTPTEFRTIMPQNIAAQVAEYMRNTVDHGTAASANIGNATVCGKTGTAEYVEDGEVKNHSWFVGFVEDAAHPLAIAVIGEGAGFGSRYATPLAGEILGHAIEMGY</sequence>
<accession>A0A136Q1W5</accession>
<dbReference type="InterPro" id="IPR050515">
    <property type="entry name" value="Beta-lactam/transpept"/>
</dbReference>
<dbReference type="SUPFAM" id="SSF56601">
    <property type="entry name" value="beta-lactamase/transpeptidase-like"/>
    <property type="match status" value="1"/>
</dbReference>
<dbReference type="GO" id="GO:0005886">
    <property type="term" value="C:plasma membrane"/>
    <property type="evidence" value="ECO:0007669"/>
    <property type="project" value="TreeGrafter"/>
</dbReference>
<dbReference type="EMBL" id="LSZW01000064">
    <property type="protein sequence ID" value="KXK64670.1"/>
    <property type="molecule type" value="Genomic_DNA"/>
</dbReference>
<dbReference type="Pfam" id="PF00905">
    <property type="entry name" value="Transpeptidase"/>
    <property type="match status" value="1"/>
</dbReference>
<dbReference type="Gene3D" id="3.40.710.10">
    <property type="entry name" value="DD-peptidase/beta-lactamase superfamily"/>
    <property type="match status" value="1"/>
</dbReference>
<evidence type="ECO:0000259" key="1">
    <source>
        <dbReference type="Pfam" id="PF00905"/>
    </source>
</evidence>
<evidence type="ECO:0000313" key="2">
    <source>
        <dbReference type="EMBL" id="KXK64670.1"/>
    </source>
</evidence>
<dbReference type="GO" id="GO:0071555">
    <property type="term" value="P:cell wall organization"/>
    <property type="evidence" value="ECO:0007669"/>
    <property type="project" value="TreeGrafter"/>
</dbReference>
<organism evidence="2 3">
    <name type="scientific">Christensenella minuta</name>
    <dbReference type="NCBI Taxonomy" id="626937"/>
    <lineage>
        <taxon>Bacteria</taxon>
        <taxon>Bacillati</taxon>
        <taxon>Bacillota</taxon>
        <taxon>Clostridia</taxon>
        <taxon>Christensenellales</taxon>
        <taxon>Christensenellaceae</taxon>
        <taxon>Christensenella</taxon>
    </lineage>
</organism>
<dbReference type="STRING" id="626937.HMPREF3293_02750"/>
<dbReference type="PANTHER" id="PTHR30627:SF24">
    <property type="entry name" value="PENICILLIN-BINDING PROTEIN 4B"/>
    <property type="match status" value="1"/>
</dbReference>
<keyword evidence="3" id="KW-1185">Reference proteome</keyword>
<dbReference type="GO" id="GO:0008658">
    <property type="term" value="F:penicillin binding"/>
    <property type="evidence" value="ECO:0007669"/>
    <property type="project" value="InterPro"/>
</dbReference>
<feature type="domain" description="Penicillin-binding protein transpeptidase" evidence="1">
    <location>
        <begin position="155"/>
        <end position="452"/>
    </location>
</feature>
<comment type="caution">
    <text evidence="2">The sequence shown here is derived from an EMBL/GenBank/DDBJ whole genome shotgun (WGS) entry which is preliminary data.</text>
</comment>
<dbReference type="GO" id="GO:0071972">
    <property type="term" value="F:peptidoglycan L,D-transpeptidase activity"/>
    <property type="evidence" value="ECO:0007669"/>
    <property type="project" value="TreeGrafter"/>
</dbReference>
<name>A0A136Q1W5_9FIRM</name>
<dbReference type="InterPro" id="IPR001460">
    <property type="entry name" value="PCN-bd_Tpept"/>
</dbReference>
<proteinExistence type="predicted"/>
<reference evidence="2 3" key="1">
    <citation type="submission" date="2016-02" db="EMBL/GenBank/DDBJ databases">
        <authorList>
            <person name="Wen L."/>
            <person name="He K."/>
            <person name="Yang H."/>
        </authorList>
    </citation>
    <scope>NUCLEOTIDE SEQUENCE [LARGE SCALE GENOMIC DNA]</scope>
    <source>
        <strain evidence="2 3">DSM 22607</strain>
    </source>
</reference>
<dbReference type="Gene3D" id="3.90.1310.10">
    <property type="entry name" value="Penicillin-binding protein 2a (Domain 2)"/>
    <property type="match status" value="1"/>
</dbReference>
<dbReference type="KEGG" id="cmiu:B1H56_07985"/>
<dbReference type="AlphaFoldDB" id="A0A136Q1W5"/>
<dbReference type="OrthoDB" id="9804124at2"/>
<protein>
    <submittedName>
        <fullName evidence="2">Penicillin-binding protein, transpeptidase domain protein</fullName>
    </submittedName>
</protein>